<dbReference type="SUPFAM" id="SSF53613">
    <property type="entry name" value="Ribokinase-like"/>
    <property type="match status" value="1"/>
</dbReference>
<dbReference type="SUPFAM" id="SSF64153">
    <property type="entry name" value="YjeF N-terminal domain-like"/>
    <property type="match status" value="1"/>
</dbReference>
<feature type="binding site" evidence="11">
    <location>
        <position position="498"/>
    </location>
    <ligand>
        <name>(6S)-NADPHX</name>
        <dbReference type="ChEBI" id="CHEBI:64076"/>
    </ligand>
</feature>
<feature type="binding site" evidence="11">
    <location>
        <position position="422"/>
    </location>
    <ligand>
        <name>(6S)-NADPHX</name>
        <dbReference type="ChEBI" id="CHEBI:64076"/>
    </ligand>
</feature>
<dbReference type="InterPro" id="IPR029056">
    <property type="entry name" value="Ribokinase-like"/>
</dbReference>
<evidence type="ECO:0000313" key="17">
    <source>
        <dbReference type="Proteomes" id="UP001321766"/>
    </source>
</evidence>
<evidence type="ECO:0000313" key="16">
    <source>
        <dbReference type="EMBL" id="BDR53074.1"/>
    </source>
</evidence>
<feature type="binding site" evidence="11">
    <location>
        <begin position="464"/>
        <end position="468"/>
    </location>
    <ligand>
        <name>AMP</name>
        <dbReference type="ChEBI" id="CHEBI:456215"/>
    </ligand>
</feature>
<comment type="similarity">
    <text evidence="2">In the C-terminal section; belongs to the NnrD/CARKD family.</text>
</comment>
<dbReference type="HAMAP" id="MF_01965">
    <property type="entry name" value="NADHX_dehydratase"/>
    <property type="match status" value="1"/>
</dbReference>
<feature type="binding site" evidence="12">
    <location>
        <position position="209"/>
    </location>
    <ligand>
        <name>K(+)</name>
        <dbReference type="ChEBI" id="CHEBI:29103"/>
    </ligand>
</feature>
<comment type="caution">
    <text evidence="12">Lacks conserved residue(s) required for the propagation of feature annotation.</text>
</comment>
<dbReference type="Gene3D" id="3.40.50.10260">
    <property type="entry name" value="YjeF N-terminal domain"/>
    <property type="match status" value="1"/>
</dbReference>
<dbReference type="Pfam" id="PF03853">
    <property type="entry name" value="YjeF_N"/>
    <property type="match status" value="1"/>
</dbReference>
<dbReference type="InterPro" id="IPR000631">
    <property type="entry name" value="CARKD"/>
</dbReference>
<keyword evidence="7 11" id="KW-0456">Lyase</keyword>
<comment type="subunit">
    <text evidence="11">Homotetramer.</text>
</comment>
<feature type="binding site" evidence="12">
    <location>
        <begin position="71"/>
        <end position="75"/>
    </location>
    <ligand>
        <name>(6S)-NADPHX</name>
        <dbReference type="ChEBI" id="CHEBI:64076"/>
    </ligand>
</feature>
<feature type="binding site" evidence="12">
    <location>
        <position position="72"/>
    </location>
    <ligand>
        <name>K(+)</name>
        <dbReference type="ChEBI" id="CHEBI:29103"/>
    </ligand>
</feature>
<feature type="compositionally biased region" description="Low complexity" evidence="13">
    <location>
        <begin position="636"/>
        <end position="647"/>
    </location>
</feature>
<sequence length="667" mass="68807">MVDQDSSTDRLMNSAYEAGIIRSLEAPLLDEGQPLMQEAAQAVAVNAWLMLSQAGLDPQNSRIVLLAGGGNNGGDGLYAGARLAAIGADVTAVATSSDVLDEAAQTFVQAGGILLALSSDADIPSSDAPSSPQEVAERIDEAVELAQAADLVIDAMTGIGLTGALRGIPETLASQLSAHMSGETEEVNTGEGSTAQAHNPLILAVDIPSGVGVDDGSLPGPYLPADVTVTFGAMKPCLLLPPAAYACGHIVLVDFGFDVDEVQASVEAMSASRCSHLLRVPEREDSKYTRGVVGLVTGSENFPGAAVLSTRACASCGVGMVRYLGPERPSEHVLAALPEAVLGPGRVEAWVLGSGVAAAGSSKQQDSQRSTIAQILEAHGSWPHQGSQAHETEDSLPMVVDAGALDLLPAEGLGPKVVLTPHAGELAALLQDLGEDVTASDIAAEPVRWATRTWELTGATVLLKGAITLVVGDGQGQDPAVYTTGFGPAWLSTAGSGDVLAGLEGALLASQSTLLADDPRKAIQLAAAGAYIHAYAANLASHSQDRAWRQPLLFNPDQGKDFIEEANRAWQAGSRSVESMGPLGHPIHAADIIDQLERAQGLLLALPFQSDPATDEPASADGDDDWAAEPDEDNMSSTESADSSQASNEPTHHLSPAALVAIESLWF</sequence>
<comment type="cofactor">
    <cofactor evidence="11">
        <name>Mg(2+)</name>
        <dbReference type="ChEBI" id="CHEBI:18420"/>
    </cofactor>
</comment>
<evidence type="ECO:0000256" key="1">
    <source>
        <dbReference type="ARBA" id="ARBA00006001"/>
    </source>
</evidence>
<dbReference type="InterPro" id="IPR004443">
    <property type="entry name" value="YjeF_N_dom"/>
</dbReference>
<keyword evidence="5 11" id="KW-0521">NADP</keyword>
<dbReference type="PANTHER" id="PTHR12592:SF0">
    <property type="entry name" value="ATP-DEPENDENT (S)-NAD(P)H-HYDRATE DEHYDRATASE"/>
    <property type="match status" value="1"/>
</dbReference>
<comment type="similarity">
    <text evidence="12">Belongs to the NnrE/AIBP family.</text>
</comment>
<evidence type="ECO:0000256" key="7">
    <source>
        <dbReference type="ARBA" id="ARBA00023239"/>
    </source>
</evidence>
<gene>
    <name evidence="12" type="primary">nnrE</name>
    <name evidence="11" type="synonym">nnrD</name>
    <name evidence="16" type="ORF">KIM372_09810</name>
</gene>
<dbReference type="PANTHER" id="PTHR12592">
    <property type="entry name" value="ATP-DEPENDENT (S)-NAD(P)H-HYDRATE DEHYDRATASE FAMILY MEMBER"/>
    <property type="match status" value="1"/>
</dbReference>
<keyword evidence="17" id="KW-1185">Reference proteome</keyword>
<evidence type="ECO:0000256" key="11">
    <source>
        <dbReference type="HAMAP-Rule" id="MF_01965"/>
    </source>
</evidence>
<feature type="binding site" evidence="12">
    <location>
        <position position="206"/>
    </location>
    <ligand>
        <name>(6S)-NADPHX</name>
        <dbReference type="ChEBI" id="CHEBI:64076"/>
    </ligand>
</feature>
<evidence type="ECO:0000256" key="9">
    <source>
        <dbReference type="ARBA" id="ARBA00048238"/>
    </source>
</evidence>
<protein>
    <recommendedName>
        <fullName evidence="11 12">Multifunctional fusion protein</fullName>
    </recommendedName>
    <domain>
        <recommendedName>
            <fullName evidence="11">ADP-dependent (S)-NAD(P)H-hydrate dehydratase</fullName>
            <ecNumber evidence="11">4.2.1.136</ecNumber>
        </recommendedName>
        <alternativeName>
            <fullName evidence="11">ADP-dependent NAD(P)HX dehydratase</fullName>
        </alternativeName>
    </domain>
    <domain>
        <recommendedName>
            <fullName evidence="12">NAD(P)H-hydrate epimerase</fullName>
            <ecNumber evidence="12">5.1.99.6</ecNumber>
        </recommendedName>
        <alternativeName>
            <fullName evidence="12">NAD(P)HX epimerase</fullName>
        </alternativeName>
    </domain>
</protein>
<keyword evidence="12" id="KW-0630">Potassium</keyword>
<evidence type="ECO:0000256" key="13">
    <source>
        <dbReference type="SAM" id="MobiDB-lite"/>
    </source>
</evidence>
<feature type="domain" description="YjeF N-terminal" evidence="15">
    <location>
        <begin position="21"/>
        <end position="263"/>
    </location>
</feature>
<comment type="catalytic activity">
    <reaction evidence="12">
        <text>(6R)-NADHX = (6S)-NADHX</text>
        <dbReference type="Rhea" id="RHEA:32215"/>
        <dbReference type="ChEBI" id="CHEBI:64074"/>
        <dbReference type="ChEBI" id="CHEBI:64075"/>
        <dbReference type="EC" id="5.1.99.6"/>
    </reaction>
</comment>
<feature type="binding site" evidence="11">
    <location>
        <position position="497"/>
    </location>
    <ligand>
        <name>AMP</name>
        <dbReference type="ChEBI" id="CHEBI:456215"/>
    </ligand>
</feature>
<keyword evidence="16" id="KW-0418">Kinase</keyword>
<comment type="function">
    <text evidence="11">Catalyzes the dehydration of the S-form of NAD(P)HX at the expense of ADP, which is converted to AMP. Together with NAD(P)HX epimerase, which catalyzes the epimerization of the S- and R-forms, the enzyme allows the repair of both epimers of NAD(P)HX, a damaged form of NAD(P)H that is a result of enzymatic or heat-dependent hydration.</text>
</comment>
<feature type="binding site" evidence="12">
    <location>
        <begin position="158"/>
        <end position="164"/>
    </location>
    <ligand>
        <name>(6S)-NADPHX</name>
        <dbReference type="ChEBI" id="CHEBI:64076"/>
    </ligand>
</feature>
<comment type="cofactor">
    <cofactor evidence="12">
        <name>K(+)</name>
        <dbReference type="ChEBI" id="CHEBI:29103"/>
    </cofactor>
    <text evidence="12">Binds 1 potassium ion per subunit.</text>
</comment>
<evidence type="ECO:0000256" key="2">
    <source>
        <dbReference type="ARBA" id="ARBA00009524"/>
    </source>
</evidence>
<evidence type="ECO:0000256" key="5">
    <source>
        <dbReference type="ARBA" id="ARBA00022857"/>
    </source>
</evidence>
<organism evidence="16 17">
    <name type="scientific">Bombiscardovia nodaiensis</name>
    <dbReference type="NCBI Taxonomy" id="2932181"/>
    <lineage>
        <taxon>Bacteria</taxon>
        <taxon>Bacillati</taxon>
        <taxon>Actinomycetota</taxon>
        <taxon>Actinomycetes</taxon>
        <taxon>Bifidobacteriales</taxon>
        <taxon>Bifidobacteriaceae</taxon>
        <taxon>Bombiscardovia</taxon>
    </lineage>
</organism>
<dbReference type="CDD" id="cd01171">
    <property type="entry name" value="YXKO-related"/>
    <property type="match status" value="1"/>
</dbReference>
<dbReference type="HAMAP" id="MF_01966">
    <property type="entry name" value="NADHX_epimerase"/>
    <property type="match status" value="1"/>
</dbReference>
<name>A0ABN6SA87_9BIFI</name>
<feature type="compositionally biased region" description="Acidic residues" evidence="13">
    <location>
        <begin position="621"/>
        <end position="634"/>
    </location>
</feature>
<dbReference type="EMBL" id="AP026798">
    <property type="protein sequence ID" value="BDR53074.1"/>
    <property type="molecule type" value="Genomic_DNA"/>
</dbReference>
<comment type="similarity">
    <text evidence="11">Belongs to the NnrD/CARKD family.</text>
</comment>
<accession>A0ABN6SA87</accession>
<keyword evidence="3 11" id="KW-0547">Nucleotide-binding</keyword>
<dbReference type="Proteomes" id="UP001321766">
    <property type="component" value="Chromosome"/>
</dbReference>
<comment type="similarity">
    <text evidence="1">In the N-terminal section; belongs to the NnrE/AIBP family.</text>
</comment>
<dbReference type="PROSITE" id="PS51385">
    <property type="entry name" value="YJEF_N"/>
    <property type="match status" value="1"/>
</dbReference>
<comment type="function">
    <text evidence="8">Bifunctional enzyme that catalyzes the epimerization of the S- and R-forms of NAD(P)HX and the dehydration of the S-form of NAD(P)HX at the expense of ADP, which is converted to AMP. This allows the repair of both epimers of NAD(P)HX, a damaged form of NAD(P)H that is a result of enzymatic or heat-dependent hydration.</text>
</comment>
<comment type="catalytic activity">
    <reaction evidence="9 11">
        <text>(6S)-NADHX + ADP = AMP + phosphate + NADH + H(+)</text>
        <dbReference type="Rhea" id="RHEA:32223"/>
        <dbReference type="ChEBI" id="CHEBI:15378"/>
        <dbReference type="ChEBI" id="CHEBI:43474"/>
        <dbReference type="ChEBI" id="CHEBI:57945"/>
        <dbReference type="ChEBI" id="CHEBI:64074"/>
        <dbReference type="ChEBI" id="CHEBI:456215"/>
        <dbReference type="ChEBI" id="CHEBI:456216"/>
        <dbReference type="EC" id="4.2.1.136"/>
    </reaction>
</comment>
<reference evidence="16 17" key="1">
    <citation type="journal article" date="2023" name="Microbiol. Spectr.">
        <title>Symbiosis of Carpenter Bees with Uncharacterized Lactic Acid Bacteria Showing NAD Auxotrophy.</title>
        <authorList>
            <person name="Kawasaki S."/>
            <person name="Ozawa K."/>
            <person name="Mori T."/>
            <person name="Yamamoto A."/>
            <person name="Ito M."/>
            <person name="Ohkuma M."/>
            <person name="Sakamoto M."/>
            <person name="Matsutani M."/>
        </authorList>
    </citation>
    <scope>NUCLEOTIDE SEQUENCE [LARGE SCALE GENOMIC DNA]</scope>
    <source>
        <strain evidence="16 17">Kim37-2</strain>
    </source>
</reference>
<evidence type="ECO:0000256" key="10">
    <source>
        <dbReference type="ARBA" id="ARBA00049209"/>
    </source>
</evidence>
<keyword evidence="12" id="KW-0479">Metal-binding</keyword>
<keyword evidence="6 11" id="KW-0520">NAD</keyword>
<feature type="region of interest" description="Disordered" evidence="13">
    <location>
        <begin position="609"/>
        <end position="655"/>
    </location>
</feature>
<keyword evidence="4 11" id="KW-0067">ATP-binding</keyword>
<evidence type="ECO:0000259" key="14">
    <source>
        <dbReference type="PROSITE" id="PS51383"/>
    </source>
</evidence>
<feature type="binding site" evidence="11">
    <location>
        <position position="305"/>
    </location>
    <ligand>
        <name>(6S)-NADPHX</name>
        <dbReference type="ChEBI" id="CHEBI:64076"/>
    </ligand>
</feature>
<comment type="function">
    <text evidence="12">Catalyzes the epimerization of the S- and R-forms of NAD(P)HX, a damaged form of NAD(P)H that is a result of enzymatic or heat-dependent hydration. This is a prerequisite for the S-specific NAD(P)H-hydrate dehydratase to allow the repair of both epimers of NAD(P)HX.</text>
</comment>
<evidence type="ECO:0000256" key="4">
    <source>
        <dbReference type="ARBA" id="ARBA00022840"/>
    </source>
</evidence>
<comment type="catalytic activity">
    <reaction evidence="10 11">
        <text>(6S)-NADPHX + ADP = AMP + phosphate + NADPH + H(+)</text>
        <dbReference type="Rhea" id="RHEA:32235"/>
        <dbReference type="ChEBI" id="CHEBI:15378"/>
        <dbReference type="ChEBI" id="CHEBI:43474"/>
        <dbReference type="ChEBI" id="CHEBI:57783"/>
        <dbReference type="ChEBI" id="CHEBI:64076"/>
        <dbReference type="ChEBI" id="CHEBI:456215"/>
        <dbReference type="ChEBI" id="CHEBI:456216"/>
        <dbReference type="EC" id="4.2.1.136"/>
    </reaction>
</comment>
<keyword evidence="12" id="KW-0413">Isomerase</keyword>
<comment type="catalytic activity">
    <reaction evidence="12">
        <text>(6R)-NADPHX = (6S)-NADPHX</text>
        <dbReference type="Rhea" id="RHEA:32227"/>
        <dbReference type="ChEBI" id="CHEBI:64076"/>
        <dbReference type="ChEBI" id="CHEBI:64077"/>
        <dbReference type="EC" id="5.1.99.6"/>
    </reaction>
</comment>
<feature type="domain" description="YjeF C-terminal" evidence="14">
    <location>
        <begin position="270"/>
        <end position="603"/>
    </location>
</feature>
<evidence type="ECO:0000256" key="3">
    <source>
        <dbReference type="ARBA" id="ARBA00022741"/>
    </source>
</evidence>
<dbReference type="Pfam" id="PF01256">
    <property type="entry name" value="Carb_kinase"/>
    <property type="match status" value="1"/>
</dbReference>
<dbReference type="InterPro" id="IPR036652">
    <property type="entry name" value="YjeF_N_dom_sf"/>
</dbReference>
<evidence type="ECO:0000259" key="15">
    <source>
        <dbReference type="PROSITE" id="PS51385"/>
    </source>
</evidence>
<dbReference type="EC" id="5.1.99.6" evidence="12"/>
<evidence type="ECO:0000256" key="6">
    <source>
        <dbReference type="ARBA" id="ARBA00023027"/>
    </source>
</evidence>
<dbReference type="GO" id="GO:0016301">
    <property type="term" value="F:kinase activity"/>
    <property type="evidence" value="ECO:0007669"/>
    <property type="project" value="UniProtKB-KW"/>
</dbReference>
<dbReference type="Gene3D" id="3.40.1190.20">
    <property type="match status" value="1"/>
</dbReference>
<dbReference type="PROSITE" id="PS51383">
    <property type="entry name" value="YJEF_C_3"/>
    <property type="match status" value="1"/>
</dbReference>
<keyword evidence="16" id="KW-0808">Transferase</keyword>
<proteinExistence type="inferred from homology"/>
<feature type="binding site" evidence="12">
    <location>
        <position position="154"/>
    </location>
    <ligand>
        <name>K(+)</name>
        <dbReference type="ChEBI" id="CHEBI:29103"/>
    </ligand>
</feature>
<evidence type="ECO:0000256" key="8">
    <source>
        <dbReference type="ARBA" id="ARBA00025153"/>
    </source>
</evidence>
<feature type="binding site" evidence="11">
    <location>
        <position position="355"/>
    </location>
    <ligand>
        <name>(6S)-NADPHX</name>
        <dbReference type="ChEBI" id="CHEBI:64076"/>
    </ligand>
</feature>
<evidence type="ECO:0000256" key="12">
    <source>
        <dbReference type="HAMAP-Rule" id="MF_01966"/>
    </source>
</evidence>
<dbReference type="EC" id="4.2.1.136" evidence="11"/>